<evidence type="ECO:0000256" key="9">
    <source>
        <dbReference type="ARBA" id="ARBA00031772"/>
    </source>
</evidence>
<dbReference type="PANTHER" id="PTHR11808:SF15">
    <property type="entry name" value="CYSTATHIONINE GAMMA-LYASE"/>
    <property type="match status" value="1"/>
</dbReference>
<dbReference type="PANTHER" id="PTHR11808">
    <property type="entry name" value="TRANS-SULFURATION ENZYME FAMILY MEMBER"/>
    <property type="match status" value="1"/>
</dbReference>
<feature type="non-terminal residue" evidence="12">
    <location>
        <position position="71"/>
    </location>
</feature>
<keyword evidence="6 11" id="KW-0663">Pyridoxal phosphate</keyword>
<accession>A0A7L3KVB0</accession>
<evidence type="ECO:0000256" key="3">
    <source>
        <dbReference type="ARBA" id="ARBA00009077"/>
    </source>
</evidence>
<dbReference type="InterPro" id="IPR015421">
    <property type="entry name" value="PyrdxlP-dep_Trfase_major"/>
</dbReference>
<dbReference type="UniPathway" id="UPA00136">
    <property type="reaction ID" value="UER00202"/>
</dbReference>
<evidence type="ECO:0000256" key="7">
    <source>
        <dbReference type="ARBA" id="ARBA00023192"/>
    </source>
</evidence>
<dbReference type="Proteomes" id="UP000525319">
    <property type="component" value="Unassembled WGS sequence"/>
</dbReference>
<proteinExistence type="inferred from homology"/>
<keyword evidence="12" id="KW-0456">Lyase</keyword>
<dbReference type="GO" id="GO:0004123">
    <property type="term" value="F:cystathionine gamma-lyase activity"/>
    <property type="evidence" value="ECO:0007669"/>
    <property type="project" value="TreeGrafter"/>
</dbReference>
<keyword evidence="7" id="KW-0028">Amino-acid biosynthesis</keyword>
<dbReference type="GO" id="GO:0019343">
    <property type="term" value="P:cysteine biosynthetic process via cystathionine"/>
    <property type="evidence" value="ECO:0007669"/>
    <property type="project" value="TreeGrafter"/>
</dbReference>
<protein>
    <recommendedName>
        <fullName evidence="5">Cystathionine gamma-lyase</fullName>
        <ecNumber evidence="4">4.4.1.1</ecNumber>
    </recommendedName>
    <alternativeName>
        <fullName evidence="9">Cysteine-protein sulfhydrase</fullName>
    </alternativeName>
    <alternativeName>
        <fullName evidence="8">Gamma-cystathionase</fullName>
    </alternativeName>
</protein>
<comment type="similarity">
    <text evidence="3 11">Belongs to the trans-sulfuration enzymes family.</text>
</comment>
<dbReference type="GO" id="GO:0030170">
    <property type="term" value="F:pyridoxal phosphate binding"/>
    <property type="evidence" value="ECO:0007669"/>
    <property type="project" value="InterPro"/>
</dbReference>
<dbReference type="EMBL" id="VZTZ01046422">
    <property type="protein sequence ID" value="NXU45493.1"/>
    <property type="molecule type" value="Genomic_DNA"/>
</dbReference>
<comment type="pathway">
    <text evidence="2">Amino-acid biosynthesis; L-cysteine biosynthesis; L-cysteine from L-homocysteine and L-serine: step 2/2.</text>
</comment>
<sequence length="71" mass="8205">YLEPFRHFATDAIHYGQEPEQWSSWAVVPPITLATVFKQEEPKKNRGYKYTRFGNPNRHVLEKVASSLDGA</sequence>
<dbReference type="OrthoDB" id="3512640at2759"/>
<dbReference type="GO" id="GO:0005737">
    <property type="term" value="C:cytoplasm"/>
    <property type="evidence" value="ECO:0007669"/>
    <property type="project" value="TreeGrafter"/>
</dbReference>
<dbReference type="GO" id="GO:0019346">
    <property type="term" value="P:transsulfuration"/>
    <property type="evidence" value="ECO:0007669"/>
    <property type="project" value="InterPro"/>
</dbReference>
<gene>
    <name evidence="12" type="primary">Cth</name>
    <name evidence="12" type="ORF">DRYBRU_R15401</name>
</gene>
<name>A0A7L3KVB0_9PASS</name>
<feature type="non-terminal residue" evidence="12">
    <location>
        <position position="1"/>
    </location>
</feature>
<evidence type="ECO:0000313" key="13">
    <source>
        <dbReference type="Proteomes" id="UP000525319"/>
    </source>
</evidence>
<dbReference type="InterPro" id="IPR000277">
    <property type="entry name" value="Cys/Met-Metab_PyrdxlP-dep_enz"/>
</dbReference>
<dbReference type="AlphaFoldDB" id="A0A7L3KVB0"/>
<dbReference type="Gene3D" id="3.40.640.10">
    <property type="entry name" value="Type I PLP-dependent aspartate aminotransferase-like (Major domain)"/>
    <property type="match status" value="1"/>
</dbReference>
<reference evidence="12 13" key="1">
    <citation type="submission" date="2019-09" db="EMBL/GenBank/DDBJ databases">
        <title>Bird 10,000 Genomes (B10K) Project - Family phase.</title>
        <authorList>
            <person name="Zhang G."/>
        </authorList>
    </citation>
    <scope>NUCLEOTIDE SEQUENCE [LARGE SCALE GENOMIC DNA]</scope>
    <source>
        <strain evidence="12">B10K-DU-030-03</strain>
    </source>
</reference>
<comment type="cofactor">
    <cofactor evidence="1 11">
        <name>pyridoxal 5'-phosphate</name>
        <dbReference type="ChEBI" id="CHEBI:597326"/>
    </cofactor>
</comment>
<dbReference type="EC" id="4.4.1.1" evidence="4"/>
<evidence type="ECO:0000256" key="2">
    <source>
        <dbReference type="ARBA" id="ARBA00005038"/>
    </source>
</evidence>
<evidence type="ECO:0000256" key="10">
    <source>
        <dbReference type="ARBA" id="ARBA00046537"/>
    </source>
</evidence>
<evidence type="ECO:0000256" key="4">
    <source>
        <dbReference type="ARBA" id="ARBA00012085"/>
    </source>
</evidence>
<evidence type="ECO:0000256" key="5">
    <source>
        <dbReference type="ARBA" id="ARBA00017343"/>
    </source>
</evidence>
<evidence type="ECO:0000256" key="1">
    <source>
        <dbReference type="ARBA" id="ARBA00001933"/>
    </source>
</evidence>
<comment type="caution">
    <text evidence="12">The sequence shown here is derived from an EMBL/GenBank/DDBJ whole genome shotgun (WGS) entry which is preliminary data.</text>
</comment>
<keyword evidence="13" id="KW-1185">Reference proteome</keyword>
<organism evidence="12 13">
    <name type="scientific">Drymodes brunneopygia</name>
    <dbReference type="NCBI Taxonomy" id="626378"/>
    <lineage>
        <taxon>Eukaryota</taxon>
        <taxon>Metazoa</taxon>
        <taxon>Chordata</taxon>
        <taxon>Craniata</taxon>
        <taxon>Vertebrata</taxon>
        <taxon>Euteleostomi</taxon>
        <taxon>Archelosauria</taxon>
        <taxon>Archosauria</taxon>
        <taxon>Dinosauria</taxon>
        <taxon>Saurischia</taxon>
        <taxon>Theropoda</taxon>
        <taxon>Coelurosauria</taxon>
        <taxon>Aves</taxon>
        <taxon>Neognathae</taxon>
        <taxon>Neoaves</taxon>
        <taxon>Telluraves</taxon>
        <taxon>Australaves</taxon>
        <taxon>Passeriformes</taxon>
        <taxon>Petroicidae</taxon>
        <taxon>Drymodes</taxon>
    </lineage>
</organism>
<comment type="subunit">
    <text evidence="10">Homotetramer. Interacts with CALM in a calcium-dependent manner.</text>
</comment>
<keyword evidence="7" id="KW-0198">Cysteine biosynthesis</keyword>
<evidence type="ECO:0000256" key="11">
    <source>
        <dbReference type="RuleBase" id="RU362118"/>
    </source>
</evidence>
<evidence type="ECO:0000256" key="8">
    <source>
        <dbReference type="ARBA" id="ARBA00029853"/>
    </source>
</evidence>
<dbReference type="Pfam" id="PF01053">
    <property type="entry name" value="Cys_Met_Meta_PP"/>
    <property type="match status" value="1"/>
</dbReference>
<evidence type="ECO:0000256" key="6">
    <source>
        <dbReference type="ARBA" id="ARBA00022898"/>
    </source>
</evidence>
<evidence type="ECO:0000313" key="12">
    <source>
        <dbReference type="EMBL" id="NXU45493.1"/>
    </source>
</evidence>